<dbReference type="PANTHER" id="PTHR43546:SF3">
    <property type="entry name" value="UPF0173 METAL-DEPENDENT HYDROLASE MJ1163"/>
    <property type="match status" value="1"/>
</dbReference>
<evidence type="ECO:0000259" key="1">
    <source>
        <dbReference type="Pfam" id="PF12706"/>
    </source>
</evidence>
<evidence type="ECO:0000313" key="2">
    <source>
        <dbReference type="EMBL" id="SFH83575.1"/>
    </source>
</evidence>
<dbReference type="InterPro" id="IPR036866">
    <property type="entry name" value="RibonucZ/Hydroxyglut_hydro"/>
</dbReference>
<dbReference type="Pfam" id="PF12706">
    <property type="entry name" value="Lactamase_B_2"/>
    <property type="match status" value="1"/>
</dbReference>
<dbReference type="OrthoDB" id="9805728at2"/>
<dbReference type="Proteomes" id="UP000199287">
    <property type="component" value="Unassembled WGS sequence"/>
</dbReference>
<protein>
    <submittedName>
        <fullName evidence="2">L-ascorbate metabolism protein UlaG, beta-lactamase superfamily</fullName>
    </submittedName>
</protein>
<dbReference type="InterPro" id="IPR050114">
    <property type="entry name" value="UPF0173_UPF0282_UlaG_hydrolase"/>
</dbReference>
<gene>
    <name evidence="2" type="ORF">SAMN05192551_103214</name>
</gene>
<dbReference type="RefSeq" id="WP_093371242.1">
    <property type="nucleotide sequence ID" value="NZ_FOQA01000003.1"/>
</dbReference>
<feature type="domain" description="Metallo-beta-lactamase" evidence="1">
    <location>
        <begin position="29"/>
        <end position="176"/>
    </location>
</feature>
<keyword evidence="3" id="KW-1185">Reference proteome</keyword>
<reference evidence="3" key="1">
    <citation type="submission" date="2016-10" db="EMBL/GenBank/DDBJ databases">
        <authorList>
            <person name="Varghese N."/>
            <person name="Submissions S."/>
        </authorList>
    </citation>
    <scope>NUCLEOTIDE SEQUENCE [LARGE SCALE GENOMIC DNA]</scope>
    <source>
        <strain evidence="3">Z-7934</strain>
    </source>
</reference>
<sequence>MRSCGGQEKTESIQYIANAGVLVELGGKKILIDALTKSKVPMFKSTPEVVYQQLLKQEPPYNPIDFLLVTHQHSDHFDAERVLAFLRSSQRTKIVAPEEVIASLRKEAPDISTERLYGMNPALGQSETIYLEGLRIKGMAMQHEGEREIEILHLAYLIDGGKKVMHLGDAAPRQENFHLFRLKEEAVDVLLANFPYAGIPKARQLVREFIAPKKMAAIHLPDPDKDRWGWIKATQKSYQRSKEDFVKTVFLKETGDRIEI</sequence>
<dbReference type="AlphaFoldDB" id="A0A1I3DA50"/>
<dbReference type="EMBL" id="FOQA01000003">
    <property type="protein sequence ID" value="SFH83575.1"/>
    <property type="molecule type" value="Genomic_DNA"/>
</dbReference>
<dbReference type="SUPFAM" id="SSF56281">
    <property type="entry name" value="Metallo-hydrolase/oxidoreductase"/>
    <property type="match status" value="1"/>
</dbReference>
<proteinExistence type="predicted"/>
<organism evidence="2 3">
    <name type="scientific">Tindallia magadiensis</name>
    <dbReference type="NCBI Taxonomy" id="69895"/>
    <lineage>
        <taxon>Bacteria</taxon>
        <taxon>Bacillati</taxon>
        <taxon>Bacillota</taxon>
        <taxon>Clostridia</taxon>
        <taxon>Peptostreptococcales</taxon>
        <taxon>Tindalliaceae</taxon>
        <taxon>Tindallia</taxon>
    </lineage>
</organism>
<dbReference type="PANTHER" id="PTHR43546">
    <property type="entry name" value="UPF0173 METAL-DEPENDENT HYDROLASE MJ1163-RELATED"/>
    <property type="match status" value="1"/>
</dbReference>
<name>A0A1I3DA50_9FIRM</name>
<dbReference type="STRING" id="69895.SAMN05192551_103214"/>
<dbReference type="Gene3D" id="3.60.15.10">
    <property type="entry name" value="Ribonuclease Z/Hydroxyacylglutathione hydrolase-like"/>
    <property type="match status" value="1"/>
</dbReference>
<dbReference type="InterPro" id="IPR001279">
    <property type="entry name" value="Metallo-B-lactamas"/>
</dbReference>
<evidence type="ECO:0000313" key="3">
    <source>
        <dbReference type="Proteomes" id="UP000199287"/>
    </source>
</evidence>
<accession>A0A1I3DA50</accession>